<reference evidence="8" key="3">
    <citation type="submission" date="2025-09" db="UniProtKB">
        <authorList>
            <consortium name="Ensembl"/>
        </authorList>
    </citation>
    <scope>IDENTIFICATION</scope>
</reference>
<dbReference type="Gene3D" id="1.10.510.10">
    <property type="entry name" value="Transferase(Phosphotransferase) domain 1"/>
    <property type="match status" value="1"/>
</dbReference>
<evidence type="ECO:0000256" key="2">
    <source>
        <dbReference type="ARBA" id="ARBA00022679"/>
    </source>
</evidence>
<dbReference type="InterPro" id="IPR011009">
    <property type="entry name" value="Kinase-like_dom_sf"/>
</dbReference>
<feature type="domain" description="Protein kinase" evidence="7">
    <location>
        <begin position="31"/>
        <end position="147"/>
    </location>
</feature>
<evidence type="ECO:0000259" key="7">
    <source>
        <dbReference type="PROSITE" id="PS50011"/>
    </source>
</evidence>
<dbReference type="FunFam" id="3.30.200.20:FF:000315">
    <property type="entry name" value="Calcium-dependent protein kinase 3"/>
    <property type="match status" value="1"/>
</dbReference>
<dbReference type="PROSITE" id="PS00107">
    <property type="entry name" value="PROTEIN_KINASE_ATP"/>
    <property type="match status" value="1"/>
</dbReference>
<dbReference type="Pfam" id="PF00069">
    <property type="entry name" value="Pkinase"/>
    <property type="match status" value="1"/>
</dbReference>
<dbReference type="STRING" id="51511.ENSCSAVP00000006273"/>
<dbReference type="SUPFAM" id="SSF56112">
    <property type="entry name" value="Protein kinase-like (PK-like)"/>
    <property type="match status" value="1"/>
</dbReference>
<dbReference type="InterPro" id="IPR017441">
    <property type="entry name" value="Protein_kinase_ATP_BS"/>
</dbReference>
<keyword evidence="5 6" id="KW-0067">ATP-binding</keyword>
<sequence>MSTPGRPRIGSAEHKIPHRRIDDEKVIEELYSFGEKLGQGSFGVVIEAKNLKTKEKWAIKKVNKEKAGSSAITLLEREVTILKRVKHEHIIHLEEVFETAQKMYLVMELCELGELRSLLFQTGPFSEISAQYIIKSLADAIVYLHKN</sequence>
<evidence type="ECO:0000256" key="5">
    <source>
        <dbReference type="ARBA" id="ARBA00022840"/>
    </source>
</evidence>
<dbReference type="InterPro" id="IPR000719">
    <property type="entry name" value="Prot_kinase_dom"/>
</dbReference>
<dbReference type="PROSITE" id="PS50011">
    <property type="entry name" value="PROTEIN_KINASE_DOM"/>
    <property type="match status" value="1"/>
</dbReference>
<accession>H2YLS1</accession>
<dbReference type="SMART" id="SM00220">
    <property type="entry name" value="S_TKc"/>
    <property type="match status" value="1"/>
</dbReference>
<dbReference type="Ensembl" id="ENSCSAVT00000006352.1">
    <property type="protein sequence ID" value="ENSCSAVP00000006273.1"/>
    <property type="gene ID" value="ENSCSAVG00000003754.1"/>
</dbReference>
<reference evidence="8" key="2">
    <citation type="submission" date="2025-08" db="UniProtKB">
        <authorList>
            <consortium name="Ensembl"/>
        </authorList>
    </citation>
    <scope>IDENTIFICATION</scope>
</reference>
<dbReference type="GO" id="GO:0005524">
    <property type="term" value="F:ATP binding"/>
    <property type="evidence" value="ECO:0007669"/>
    <property type="project" value="UniProtKB-UniRule"/>
</dbReference>
<reference evidence="9" key="1">
    <citation type="submission" date="2003-08" db="EMBL/GenBank/DDBJ databases">
        <authorList>
            <person name="Birren B."/>
            <person name="Nusbaum C."/>
            <person name="Abebe A."/>
            <person name="Abouelleil A."/>
            <person name="Adekoya E."/>
            <person name="Ait-zahra M."/>
            <person name="Allen N."/>
            <person name="Allen T."/>
            <person name="An P."/>
            <person name="Anderson M."/>
            <person name="Anderson S."/>
            <person name="Arachchi H."/>
            <person name="Armbruster J."/>
            <person name="Bachantsang P."/>
            <person name="Baldwin J."/>
            <person name="Barry A."/>
            <person name="Bayul T."/>
            <person name="Blitshsteyn B."/>
            <person name="Bloom T."/>
            <person name="Blye J."/>
            <person name="Boguslavskiy L."/>
            <person name="Borowsky M."/>
            <person name="Boukhgalter B."/>
            <person name="Brunache A."/>
            <person name="Butler J."/>
            <person name="Calixte N."/>
            <person name="Calvo S."/>
            <person name="Camarata J."/>
            <person name="Campo K."/>
            <person name="Chang J."/>
            <person name="Cheshatsang Y."/>
            <person name="Citroen M."/>
            <person name="Collymore A."/>
            <person name="Considine T."/>
            <person name="Cook A."/>
            <person name="Cooke P."/>
            <person name="Corum B."/>
            <person name="Cuomo C."/>
            <person name="David R."/>
            <person name="Dawoe T."/>
            <person name="Degray S."/>
            <person name="Dodge S."/>
            <person name="Dooley K."/>
            <person name="Dorje P."/>
            <person name="Dorjee K."/>
            <person name="Dorris L."/>
            <person name="Duffey N."/>
            <person name="Dupes A."/>
            <person name="Elkins T."/>
            <person name="Engels R."/>
            <person name="Erickson J."/>
            <person name="Farina A."/>
            <person name="Faro S."/>
            <person name="Ferreira P."/>
            <person name="Fischer H."/>
            <person name="Fitzgerald M."/>
            <person name="Foley K."/>
            <person name="Gage D."/>
            <person name="Galagan J."/>
            <person name="Gearin G."/>
            <person name="Gnerre S."/>
            <person name="Gnirke A."/>
            <person name="Goyette A."/>
            <person name="Graham J."/>
            <person name="Grandbois E."/>
            <person name="Gyaltsen K."/>
            <person name="Hafez N."/>
            <person name="Hagopian D."/>
            <person name="Hagos B."/>
            <person name="Hall J."/>
            <person name="Hatcher B."/>
            <person name="Heller A."/>
            <person name="Higgins H."/>
            <person name="Honan T."/>
            <person name="Horn A."/>
            <person name="Houde N."/>
            <person name="Hughes L."/>
            <person name="Hulme W."/>
            <person name="Husby E."/>
            <person name="Iliev I."/>
            <person name="Jaffe D."/>
            <person name="Jones C."/>
            <person name="Kamal M."/>
            <person name="Kamat A."/>
            <person name="Kamvysselis M."/>
            <person name="Karlsson E."/>
            <person name="Kells C."/>
            <person name="Kieu A."/>
            <person name="Kisner P."/>
            <person name="Kodira C."/>
            <person name="Kulbokas E."/>
            <person name="Labutti K."/>
            <person name="Lama D."/>
            <person name="Landers T."/>
            <person name="Leger J."/>
            <person name="Levine S."/>
            <person name="Lewis D."/>
            <person name="Lewis T."/>
            <person name="Lindblad-toh K."/>
            <person name="Liu X."/>
            <person name="Lokyitsang T."/>
            <person name="Lokyitsang Y."/>
            <person name="Lucien O."/>
            <person name="Lui A."/>
            <person name="Ma L.J."/>
            <person name="Mabbitt R."/>
            <person name="Macdonald J."/>
            <person name="Maclean C."/>
            <person name="Major J."/>
            <person name="Manning J."/>
            <person name="Marabella R."/>
            <person name="Maru K."/>
            <person name="Matthews C."/>
            <person name="Mauceli E."/>
            <person name="Mccarthy M."/>
            <person name="Mcdonough S."/>
            <person name="Mcghee T."/>
            <person name="Meldrim J."/>
            <person name="Meneus L."/>
            <person name="Mesirov J."/>
            <person name="Mihalev A."/>
            <person name="Mihova T."/>
            <person name="Mikkelsen T."/>
            <person name="Mlenga V."/>
            <person name="Moru K."/>
            <person name="Mozes J."/>
            <person name="Mulrain L."/>
            <person name="Munson G."/>
            <person name="Naylor J."/>
            <person name="Newes C."/>
            <person name="Nguyen C."/>
            <person name="Nguyen N."/>
            <person name="Nguyen T."/>
            <person name="Nicol R."/>
            <person name="Nielsen C."/>
            <person name="Nizzari M."/>
            <person name="Norbu C."/>
            <person name="Norbu N."/>
            <person name="O'donnell P."/>
            <person name="Okoawo O."/>
            <person name="O'leary S."/>
            <person name="Omotosho B."/>
            <person name="O'neill K."/>
            <person name="Osman S."/>
            <person name="Parker S."/>
            <person name="Perrin D."/>
            <person name="Phunkhang P."/>
            <person name="Piqani B."/>
            <person name="Purcell S."/>
            <person name="Rachupka T."/>
            <person name="Ramasamy U."/>
            <person name="Rameau R."/>
            <person name="Ray V."/>
            <person name="Raymond C."/>
            <person name="Retta R."/>
            <person name="Richardson S."/>
            <person name="Rise C."/>
            <person name="Rodriguez J."/>
            <person name="Rogers J."/>
            <person name="Rogov P."/>
            <person name="Rutman M."/>
            <person name="Schupbach R."/>
            <person name="Seaman C."/>
            <person name="Settipalli S."/>
            <person name="Sharpe T."/>
            <person name="Sheridan J."/>
            <person name="Sherpa N."/>
            <person name="Shi J."/>
            <person name="Smirnov S."/>
            <person name="Smith C."/>
            <person name="Sougnez C."/>
            <person name="Spencer B."/>
            <person name="Stalker J."/>
            <person name="Stange-thomann N."/>
            <person name="Stavropoulos S."/>
            <person name="Stetson K."/>
            <person name="Stone C."/>
            <person name="Stone S."/>
            <person name="Stubbs M."/>
            <person name="Talamas J."/>
            <person name="Tchuinga P."/>
            <person name="Tenzing P."/>
            <person name="Tesfaye S."/>
            <person name="Theodore J."/>
            <person name="Thoulutsang Y."/>
            <person name="Topham K."/>
            <person name="Towey S."/>
            <person name="Tsamla T."/>
            <person name="Tsomo N."/>
            <person name="Vallee D."/>
            <person name="Vassiliev H."/>
            <person name="Venkataraman V."/>
            <person name="Vinson J."/>
            <person name="Vo A."/>
            <person name="Wade C."/>
            <person name="Wang S."/>
            <person name="Wangchuk T."/>
            <person name="Wangdi T."/>
            <person name="Whittaker C."/>
            <person name="Wilkinson J."/>
            <person name="Wu Y."/>
            <person name="Wyman D."/>
            <person name="Yadav S."/>
            <person name="Yang S."/>
            <person name="Yang X."/>
            <person name="Yeager S."/>
            <person name="Yee E."/>
            <person name="Young G."/>
            <person name="Zainoun J."/>
            <person name="Zembeck L."/>
            <person name="Zimmer A."/>
            <person name="Zody M."/>
            <person name="Lander E."/>
        </authorList>
    </citation>
    <scope>NUCLEOTIDE SEQUENCE [LARGE SCALE GENOMIC DNA]</scope>
</reference>
<dbReference type="InParanoid" id="H2YLS1"/>
<evidence type="ECO:0000256" key="6">
    <source>
        <dbReference type="PROSITE-ProRule" id="PRU10141"/>
    </source>
</evidence>
<dbReference type="Proteomes" id="UP000007875">
    <property type="component" value="Unassembled WGS sequence"/>
</dbReference>
<evidence type="ECO:0000256" key="4">
    <source>
        <dbReference type="ARBA" id="ARBA00022777"/>
    </source>
</evidence>
<feature type="binding site" evidence="6">
    <location>
        <position position="61"/>
    </location>
    <ligand>
        <name>ATP</name>
        <dbReference type="ChEBI" id="CHEBI:30616"/>
    </ligand>
</feature>
<keyword evidence="3 6" id="KW-0547">Nucleotide-binding</keyword>
<evidence type="ECO:0000256" key="1">
    <source>
        <dbReference type="ARBA" id="ARBA00022527"/>
    </source>
</evidence>
<evidence type="ECO:0000313" key="9">
    <source>
        <dbReference type="Proteomes" id="UP000007875"/>
    </source>
</evidence>
<proteinExistence type="predicted"/>
<keyword evidence="4" id="KW-0418">Kinase</keyword>
<dbReference type="AlphaFoldDB" id="H2YLS1"/>
<evidence type="ECO:0000256" key="3">
    <source>
        <dbReference type="ARBA" id="ARBA00022741"/>
    </source>
</evidence>
<name>H2YLS1_CIOSA</name>
<dbReference type="OMA" id="MYELYID"/>
<dbReference type="GO" id="GO:0004674">
    <property type="term" value="F:protein serine/threonine kinase activity"/>
    <property type="evidence" value="ECO:0007669"/>
    <property type="project" value="UniProtKB-KW"/>
</dbReference>
<dbReference type="PANTHER" id="PTHR24347">
    <property type="entry name" value="SERINE/THREONINE-PROTEIN KINASE"/>
    <property type="match status" value="1"/>
</dbReference>
<keyword evidence="9" id="KW-1185">Reference proteome</keyword>
<organism evidence="8 9">
    <name type="scientific">Ciona savignyi</name>
    <name type="common">Pacific transparent sea squirt</name>
    <dbReference type="NCBI Taxonomy" id="51511"/>
    <lineage>
        <taxon>Eukaryota</taxon>
        <taxon>Metazoa</taxon>
        <taxon>Chordata</taxon>
        <taxon>Tunicata</taxon>
        <taxon>Ascidiacea</taxon>
        <taxon>Phlebobranchia</taxon>
        <taxon>Cionidae</taxon>
        <taxon>Ciona</taxon>
    </lineage>
</organism>
<keyword evidence="1" id="KW-0723">Serine/threonine-protein kinase</keyword>
<protein>
    <recommendedName>
        <fullName evidence="7">Protein kinase domain-containing protein</fullName>
    </recommendedName>
</protein>
<dbReference type="GeneTree" id="ENSGT00940000159050"/>
<dbReference type="HOGENOM" id="CLU_1772253_0_0_1"/>
<evidence type="ECO:0000313" key="8">
    <source>
        <dbReference type="Ensembl" id="ENSCSAVP00000006273.1"/>
    </source>
</evidence>
<dbReference type="eggNOG" id="KOG0032">
    <property type="taxonomic scope" value="Eukaryota"/>
</dbReference>
<keyword evidence="2" id="KW-0808">Transferase</keyword>